<dbReference type="InterPro" id="IPR050500">
    <property type="entry name" value="Phos_Acetyltrans/Butyryltrans"/>
</dbReference>
<dbReference type="Pfam" id="PF07085">
    <property type="entry name" value="DRTGG"/>
    <property type="match status" value="1"/>
</dbReference>
<dbReference type="InterPro" id="IPR042112">
    <property type="entry name" value="P_AcTrfase_dom2"/>
</dbReference>
<evidence type="ECO:0000256" key="6">
    <source>
        <dbReference type="ARBA" id="ARBA00012707"/>
    </source>
</evidence>
<dbReference type="FunFam" id="3.40.50.10750:FF:000001">
    <property type="entry name" value="Phosphate acetyltransferase"/>
    <property type="match status" value="1"/>
</dbReference>
<dbReference type="RefSeq" id="WP_353650558.1">
    <property type="nucleotide sequence ID" value="NZ_CP159218.1"/>
</dbReference>
<comment type="similarity">
    <text evidence="5 13">In the N-terminal section; belongs to the CobB/CobQ family.</text>
</comment>
<comment type="function">
    <text evidence="12 13">Involved in acetate metabolism.</text>
</comment>
<evidence type="ECO:0000256" key="11">
    <source>
        <dbReference type="ARBA" id="ARBA00031108"/>
    </source>
</evidence>
<dbReference type="InterPro" id="IPR002505">
    <property type="entry name" value="PTA_PTB"/>
</dbReference>
<evidence type="ECO:0000256" key="9">
    <source>
        <dbReference type="ARBA" id="ARBA00022679"/>
    </source>
</evidence>
<keyword evidence="9 13" id="KW-0808">Transferase</keyword>
<dbReference type="InterPro" id="IPR016475">
    <property type="entry name" value="P-Actrans_bac"/>
</dbReference>
<feature type="domain" description="Phosphate acetyl/butaryl transferase" evidence="14">
    <location>
        <begin position="365"/>
        <end position="683"/>
    </location>
</feature>
<dbReference type="NCBIfam" id="NF004167">
    <property type="entry name" value="PRK05632.1"/>
    <property type="match status" value="1"/>
</dbReference>
<evidence type="ECO:0000256" key="10">
    <source>
        <dbReference type="ARBA" id="ARBA00023315"/>
    </source>
</evidence>
<name>A0AAU8DS07_9ACTN</name>
<dbReference type="GO" id="GO:0008959">
    <property type="term" value="F:phosphate acetyltransferase activity"/>
    <property type="evidence" value="ECO:0007669"/>
    <property type="project" value="UniProtKB-EC"/>
</dbReference>
<dbReference type="Gene3D" id="3.40.1390.20">
    <property type="entry name" value="HprK N-terminal domain-like"/>
    <property type="match status" value="1"/>
</dbReference>
<dbReference type="InterPro" id="IPR004614">
    <property type="entry name" value="P_AcTrfase"/>
</dbReference>
<dbReference type="InterPro" id="IPR010766">
    <property type="entry name" value="DRTGG"/>
</dbReference>
<evidence type="ECO:0000256" key="2">
    <source>
        <dbReference type="ARBA" id="ARBA00004496"/>
    </source>
</evidence>
<dbReference type="Pfam" id="PF13500">
    <property type="entry name" value="AAA_26"/>
    <property type="match status" value="1"/>
</dbReference>
<evidence type="ECO:0000256" key="13">
    <source>
        <dbReference type="PIRNR" id="PIRNR006107"/>
    </source>
</evidence>
<dbReference type="SUPFAM" id="SSF75138">
    <property type="entry name" value="HprK N-terminal domain-like"/>
    <property type="match status" value="1"/>
</dbReference>
<dbReference type="Pfam" id="PF01515">
    <property type="entry name" value="PTA_PTB"/>
    <property type="match status" value="1"/>
</dbReference>
<dbReference type="PANTHER" id="PTHR43356">
    <property type="entry name" value="PHOSPHATE ACETYLTRANSFERASE"/>
    <property type="match status" value="1"/>
</dbReference>
<sequence>MNTTRITRVMIASVEGESGKSTVALGLLDALAVTAGRVGVYRPVVRDGVDHVLQLLLAQLPGGGNAGTAEGVHYSDVHRDPQQALQRIVDGFRAACEGHDAMVIVGSDFSGVPTPTEFGFNAVIAANLDAPIVLVLSGSGRSAADLATAAEVSIGEARGQHVRVLSVVANRVTDDPGVVRDLLTAATSLPCSAIPEIPLLQAPTVRELVAAVEGTVITGDEVSLDAESIGVMVAAMTMPHVLDRLTESIGVVCPADRDDVLLGLLVASASRTFPSPSAVFLNGDLPISPQVRRLIDGLHVPLPLISCSGGSMATASALAEVRGRLTAEATGKIAAARAVFAEHVDVDILRTMLGDRTTGAVTPLMFEQQLVERAREHPAHIVLPEGDDDRVLRAAHEVLARRIAELTILGEPPAITARAAALGLDLAAAHLVSPTDPERVEQFATRYAELRAHKGVTVLQARGTVTDVSYFGTMMVLLGQADGMVSGARHTTANTIRPALEVVKTVPGVSVVSSVFFMCLADRVLVYGDCAVNPEPDSDQLADIALSSAETAATFGIEPRVAMLSYATGSSGSGAEVDKVRVATDLVRARRPGLLVEGPIQYDAAVDPEIGASKVGADNPVAGRATVLIFPDLNTGNNTYKAVQRSAGAVAIGPVLQGLRRPINDLSRGATVRDIVNTVAITAVQGAAGKIAETSR</sequence>
<dbReference type="PIRSF" id="PIRSF006107">
    <property type="entry name" value="PhpActrans_proteobac"/>
    <property type="match status" value="1"/>
</dbReference>
<organism evidence="16">
    <name type="scientific">Nakamurella sp. A5-74</name>
    <dbReference type="NCBI Taxonomy" id="3158264"/>
    <lineage>
        <taxon>Bacteria</taxon>
        <taxon>Bacillati</taxon>
        <taxon>Actinomycetota</taxon>
        <taxon>Actinomycetes</taxon>
        <taxon>Nakamurellales</taxon>
        <taxon>Nakamurellaceae</taxon>
        <taxon>Nakamurella</taxon>
    </lineage>
</organism>
<comment type="similarity">
    <text evidence="4 13">In the C-terminal section; belongs to the phosphate acetyltransferase and butyryltransferase family.</text>
</comment>
<evidence type="ECO:0000313" key="16">
    <source>
        <dbReference type="EMBL" id="XCG64947.1"/>
    </source>
</evidence>
<comment type="pathway">
    <text evidence="3 13">Metabolic intermediate biosynthesis; acetyl-CoA biosynthesis; acetyl-CoA from acetate: step 2/2.</text>
</comment>
<evidence type="ECO:0000259" key="15">
    <source>
        <dbReference type="Pfam" id="PF07085"/>
    </source>
</evidence>
<keyword evidence="8 13" id="KW-0963">Cytoplasm</keyword>
<evidence type="ECO:0000256" key="12">
    <source>
        <dbReference type="ARBA" id="ARBA00049955"/>
    </source>
</evidence>
<dbReference type="NCBIfam" id="NF007233">
    <property type="entry name" value="PRK09653.1"/>
    <property type="match status" value="1"/>
</dbReference>
<dbReference type="EC" id="2.3.1.8" evidence="6 13"/>
<accession>A0AAU8DS07</accession>
<dbReference type="SUPFAM" id="SSF53659">
    <property type="entry name" value="Isocitrate/Isopropylmalate dehydrogenase-like"/>
    <property type="match status" value="1"/>
</dbReference>
<dbReference type="Gene3D" id="3.40.50.10750">
    <property type="entry name" value="Isocitrate/Isopropylmalate dehydrogenase-like"/>
    <property type="match status" value="1"/>
</dbReference>
<comment type="catalytic activity">
    <reaction evidence="1 13">
        <text>acetyl-CoA + phosphate = acetyl phosphate + CoA</text>
        <dbReference type="Rhea" id="RHEA:19521"/>
        <dbReference type="ChEBI" id="CHEBI:22191"/>
        <dbReference type="ChEBI" id="CHEBI:43474"/>
        <dbReference type="ChEBI" id="CHEBI:57287"/>
        <dbReference type="ChEBI" id="CHEBI:57288"/>
        <dbReference type="EC" id="2.3.1.8"/>
    </reaction>
</comment>
<evidence type="ECO:0000256" key="3">
    <source>
        <dbReference type="ARBA" id="ARBA00004989"/>
    </source>
</evidence>
<dbReference type="AlphaFoldDB" id="A0AAU8DS07"/>
<dbReference type="Gene3D" id="3.40.50.300">
    <property type="entry name" value="P-loop containing nucleotide triphosphate hydrolases"/>
    <property type="match status" value="1"/>
</dbReference>
<evidence type="ECO:0000256" key="4">
    <source>
        <dbReference type="ARBA" id="ARBA00008756"/>
    </source>
</evidence>
<comment type="domain">
    <text evidence="13">The N-terminal region seems to be important for proper quaternary structure. The C-terminal region contains the substrate-binding site.</text>
</comment>
<dbReference type="Gene3D" id="3.40.50.10950">
    <property type="match status" value="1"/>
</dbReference>
<proteinExistence type="inferred from homology"/>
<protein>
    <recommendedName>
        <fullName evidence="7 13">Phosphate acetyltransferase</fullName>
        <ecNumber evidence="6 13">2.3.1.8</ecNumber>
    </recommendedName>
    <alternativeName>
        <fullName evidence="11 13">Phosphotransacetylase</fullName>
    </alternativeName>
</protein>
<dbReference type="SUPFAM" id="SSF52540">
    <property type="entry name" value="P-loop containing nucleoside triphosphate hydrolases"/>
    <property type="match status" value="1"/>
</dbReference>
<evidence type="ECO:0000259" key="14">
    <source>
        <dbReference type="Pfam" id="PF01515"/>
    </source>
</evidence>
<evidence type="ECO:0000256" key="7">
    <source>
        <dbReference type="ARBA" id="ARBA00021528"/>
    </source>
</evidence>
<dbReference type="GO" id="GO:0005737">
    <property type="term" value="C:cytoplasm"/>
    <property type="evidence" value="ECO:0007669"/>
    <property type="project" value="UniProtKB-SubCell"/>
</dbReference>
<reference evidence="16" key="1">
    <citation type="submission" date="2024-05" db="EMBL/GenBank/DDBJ databases">
        <authorList>
            <person name="Cai S.Y."/>
            <person name="Jin L.M."/>
            <person name="Li H.R."/>
        </authorList>
    </citation>
    <scope>NUCLEOTIDE SEQUENCE</scope>
    <source>
        <strain evidence="16">A5-74</strain>
    </source>
</reference>
<dbReference type="InterPro" id="IPR027417">
    <property type="entry name" value="P-loop_NTPase"/>
</dbReference>
<feature type="domain" description="DRTGG" evidence="15">
    <location>
        <begin position="207"/>
        <end position="320"/>
    </location>
</feature>
<keyword evidence="10 13" id="KW-0012">Acyltransferase</keyword>
<gene>
    <name evidence="16" type="primary">pta</name>
    <name evidence="16" type="ORF">ABLG96_06490</name>
</gene>
<dbReference type="NCBIfam" id="TIGR00651">
    <property type="entry name" value="pta"/>
    <property type="match status" value="1"/>
</dbReference>
<dbReference type="InterPro" id="IPR028979">
    <property type="entry name" value="Ser_kin/Pase_Hpr-like_N_sf"/>
</dbReference>
<dbReference type="EMBL" id="CP159218">
    <property type="protein sequence ID" value="XCG64947.1"/>
    <property type="molecule type" value="Genomic_DNA"/>
</dbReference>
<comment type="subcellular location">
    <subcellularLocation>
        <location evidence="2 13">Cytoplasm</location>
    </subcellularLocation>
</comment>
<evidence type="ECO:0000256" key="1">
    <source>
        <dbReference type="ARBA" id="ARBA00000705"/>
    </source>
</evidence>
<evidence type="ECO:0000256" key="8">
    <source>
        <dbReference type="ARBA" id="ARBA00022490"/>
    </source>
</evidence>
<dbReference type="InterPro" id="IPR042113">
    <property type="entry name" value="P_AcTrfase_dom1"/>
</dbReference>
<evidence type="ECO:0000256" key="5">
    <source>
        <dbReference type="ARBA" id="ARBA00009786"/>
    </source>
</evidence>
<dbReference type="PANTHER" id="PTHR43356:SF3">
    <property type="entry name" value="PHOSPHATE ACETYLTRANSFERASE"/>
    <property type="match status" value="1"/>
</dbReference>